<dbReference type="Pfam" id="PF00531">
    <property type="entry name" value="Death"/>
    <property type="match status" value="1"/>
</dbReference>
<gene>
    <name evidence="2" type="ORF">CHS0354_003898</name>
</gene>
<evidence type="ECO:0000313" key="2">
    <source>
        <dbReference type="EMBL" id="KAK3608999.1"/>
    </source>
</evidence>
<comment type="caution">
    <text evidence="2">The sequence shown here is derived from an EMBL/GenBank/DDBJ whole genome shotgun (WGS) entry which is preliminary data.</text>
</comment>
<keyword evidence="3" id="KW-1185">Reference proteome</keyword>
<dbReference type="Proteomes" id="UP001195483">
    <property type="component" value="Unassembled WGS sequence"/>
</dbReference>
<feature type="domain" description="Death" evidence="1">
    <location>
        <begin position="95"/>
        <end position="168"/>
    </location>
</feature>
<name>A0AAE0WCB4_9BIVA</name>
<accession>A0AAE0WCB4</accession>
<dbReference type="CDD" id="cd01670">
    <property type="entry name" value="Death"/>
    <property type="match status" value="1"/>
</dbReference>
<evidence type="ECO:0000313" key="3">
    <source>
        <dbReference type="Proteomes" id="UP001195483"/>
    </source>
</evidence>
<dbReference type="InterPro" id="IPR011029">
    <property type="entry name" value="DEATH-like_dom_sf"/>
</dbReference>
<evidence type="ECO:0000259" key="1">
    <source>
        <dbReference type="PROSITE" id="PS50017"/>
    </source>
</evidence>
<reference evidence="2" key="3">
    <citation type="submission" date="2023-05" db="EMBL/GenBank/DDBJ databases">
        <authorList>
            <person name="Smith C.H."/>
        </authorList>
    </citation>
    <scope>NUCLEOTIDE SEQUENCE</scope>
    <source>
        <strain evidence="2">CHS0354</strain>
        <tissue evidence="2">Mantle</tissue>
    </source>
</reference>
<reference evidence="2" key="1">
    <citation type="journal article" date="2021" name="Genome Biol. Evol.">
        <title>A High-Quality Reference Genome for a Parasitic Bivalve with Doubly Uniparental Inheritance (Bivalvia: Unionida).</title>
        <authorList>
            <person name="Smith C.H."/>
        </authorList>
    </citation>
    <scope>NUCLEOTIDE SEQUENCE</scope>
    <source>
        <strain evidence="2">CHS0354</strain>
    </source>
</reference>
<reference evidence="2" key="2">
    <citation type="journal article" date="2021" name="Genome Biol. Evol.">
        <title>Developing a high-quality reference genome for a parasitic bivalve with doubly uniparental inheritance (Bivalvia: Unionida).</title>
        <authorList>
            <person name="Smith C.H."/>
        </authorList>
    </citation>
    <scope>NUCLEOTIDE SEQUENCE</scope>
    <source>
        <strain evidence="2">CHS0354</strain>
        <tissue evidence="2">Mantle</tissue>
    </source>
</reference>
<dbReference type="PROSITE" id="PS50017">
    <property type="entry name" value="DEATH_DOMAIN"/>
    <property type="match status" value="1"/>
</dbReference>
<dbReference type="GO" id="GO:0007165">
    <property type="term" value="P:signal transduction"/>
    <property type="evidence" value="ECO:0007669"/>
    <property type="project" value="InterPro"/>
</dbReference>
<dbReference type="EMBL" id="JAEAOA010000302">
    <property type="protein sequence ID" value="KAK3608999.1"/>
    <property type="molecule type" value="Genomic_DNA"/>
</dbReference>
<dbReference type="AlphaFoldDB" id="A0AAE0WCB4"/>
<organism evidence="2 3">
    <name type="scientific">Potamilus streckersoni</name>
    <dbReference type="NCBI Taxonomy" id="2493646"/>
    <lineage>
        <taxon>Eukaryota</taxon>
        <taxon>Metazoa</taxon>
        <taxon>Spiralia</taxon>
        <taxon>Lophotrochozoa</taxon>
        <taxon>Mollusca</taxon>
        <taxon>Bivalvia</taxon>
        <taxon>Autobranchia</taxon>
        <taxon>Heteroconchia</taxon>
        <taxon>Palaeoheterodonta</taxon>
        <taxon>Unionida</taxon>
        <taxon>Unionoidea</taxon>
        <taxon>Unionidae</taxon>
        <taxon>Ambleminae</taxon>
        <taxon>Lampsilini</taxon>
        <taxon>Potamilus</taxon>
    </lineage>
</organism>
<protein>
    <recommendedName>
        <fullName evidence="1">Death domain-containing protein</fullName>
    </recommendedName>
</protein>
<proteinExistence type="predicted"/>
<dbReference type="SUPFAM" id="SSF47986">
    <property type="entry name" value="DEATH domain"/>
    <property type="match status" value="1"/>
</dbReference>
<dbReference type="InterPro" id="IPR000488">
    <property type="entry name" value="Death_dom"/>
</dbReference>
<dbReference type="Gene3D" id="1.10.533.10">
    <property type="entry name" value="Death Domain, Fas"/>
    <property type="match status" value="2"/>
</dbReference>
<sequence length="192" mass="22585">MKLTQPKDDSWLQVLFRLAPQREMDMIRRRAATQCEPSKNTTRQMCEIMLKDWMKSKPVKDDKIRPVLKALEDCKRYSLLEECKRFLHIHQTFLSDTSVAHMTKLLGANWKSVALKLGMSNEDVEDCKRKADEDNKEEAFELLSRWRLSDQVISSGTDLFADLLEQLDSTRQNDRFISYIKQIQEEINPPDF</sequence>